<proteinExistence type="predicted"/>
<dbReference type="SMART" id="SM00906">
    <property type="entry name" value="Fungal_trans"/>
    <property type="match status" value="1"/>
</dbReference>
<dbReference type="AlphaFoldDB" id="R8BIL2"/>
<dbReference type="eggNOG" id="ENOG502SJ8Q">
    <property type="taxonomic scope" value="Eukaryota"/>
</dbReference>
<dbReference type="GO" id="GO:0006351">
    <property type="term" value="P:DNA-templated transcription"/>
    <property type="evidence" value="ECO:0007669"/>
    <property type="project" value="InterPro"/>
</dbReference>
<dbReference type="PANTHER" id="PTHR47840:SF1">
    <property type="entry name" value="ZN(II)2CYS6 TRANSCRIPTION FACTOR (EUROFUNG)"/>
    <property type="match status" value="1"/>
</dbReference>
<reference evidence="6" key="1">
    <citation type="journal article" date="2013" name="Genome Announc.">
        <title>Draft genome sequence of the ascomycete Phaeoacremonium aleophilum strain UCR-PA7, a causal agent of the esca disease complex in grapevines.</title>
        <authorList>
            <person name="Blanco-Ulate B."/>
            <person name="Rolshausen P."/>
            <person name="Cantu D."/>
        </authorList>
    </citation>
    <scope>NUCLEOTIDE SEQUENCE [LARGE SCALE GENOMIC DNA]</scope>
    <source>
        <strain evidence="6">UCR-PA7</strain>
    </source>
</reference>
<evidence type="ECO:0000256" key="3">
    <source>
        <dbReference type="ARBA" id="ARBA00023242"/>
    </source>
</evidence>
<dbReference type="GO" id="GO:0008270">
    <property type="term" value="F:zinc ion binding"/>
    <property type="evidence" value="ECO:0007669"/>
    <property type="project" value="InterPro"/>
</dbReference>
<evidence type="ECO:0000313" key="6">
    <source>
        <dbReference type="Proteomes" id="UP000014074"/>
    </source>
</evidence>
<dbReference type="OrthoDB" id="5392779at2759"/>
<dbReference type="GO" id="GO:0003677">
    <property type="term" value="F:DNA binding"/>
    <property type="evidence" value="ECO:0007669"/>
    <property type="project" value="InterPro"/>
</dbReference>
<keyword evidence="2" id="KW-0804">Transcription</keyword>
<dbReference type="CDD" id="cd12148">
    <property type="entry name" value="fungal_TF_MHR"/>
    <property type="match status" value="1"/>
</dbReference>
<dbReference type="HOGENOM" id="CLU_004804_1_0_1"/>
<accession>R8BIL2</accession>
<evidence type="ECO:0000313" key="5">
    <source>
        <dbReference type="EMBL" id="EON99114.1"/>
    </source>
</evidence>
<dbReference type="InterPro" id="IPR007219">
    <property type="entry name" value="XnlR_reg_dom"/>
</dbReference>
<evidence type="ECO:0000259" key="4">
    <source>
        <dbReference type="SMART" id="SM00906"/>
    </source>
</evidence>
<keyword evidence="1" id="KW-0805">Transcription regulation</keyword>
<keyword evidence="3" id="KW-0539">Nucleus</keyword>
<dbReference type="PANTHER" id="PTHR47840">
    <property type="entry name" value="ZN(II)2CYS6 TRANSCRIPTION FACTOR (EUROFUNG)-RELATED"/>
    <property type="match status" value="1"/>
</dbReference>
<gene>
    <name evidence="5" type="ORF">UCRPA7_5318</name>
</gene>
<keyword evidence="6" id="KW-1185">Reference proteome</keyword>
<name>R8BIL2_PHAM7</name>
<dbReference type="RefSeq" id="XP_007916056.1">
    <property type="nucleotide sequence ID" value="XM_007917865.1"/>
</dbReference>
<dbReference type="Proteomes" id="UP000014074">
    <property type="component" value="Unassembled WGS sequence"/>
</dbReference>
<sequence>MQNLPHDFDPTRIQLPVHQQACELVGQWVAAATTVTSDDEMIGCGEGIEILILLSMFQAEGGQLRRAWMTTRRALDLARVLGIDRPTPPPVPSCATAKDPKATPSMSILWYRLNCSDRYHSVILGLTPASYKDNFLHVTPISSDKSFDMLNKAHAAISRKIADRNDLPPRSDEAYSATQSIEREFEQAMSEIERSWWDIPVIPKATLSDLTFWRRSTSQLMSARSAMYTQVRHYTLLILLHLPYLLRDKDGGKHSHNRLACMSASRAVLERFLAFRKGNILTIAGRPIDYSALIAGMTLLLGHLGPGTGHDMRQADRDLVEGVLITFRELAEYKRDRLATESGETLSQLLPIIMNNSQEPVSLTVPFLGTVSINPRPAPATGTGTYDAGHNCVVFPHPMSLQHPLLSDFDLDPRPVLSFEAAGMNQVHPSGMGNVVDGNMEDRSSYLTSNLEDWVFQGIDTTYWSTLNESMNVMAGK</sequence>
<dbReference type="KEGG" id="tmn:UCRPA7_5318"/>
<dbReference type="EMBL" id="KB933178">
    <property type="protein sequence ID" value="EON99114.1"/>
    <property type="molecule type" value="Genomic_DNA"/>
</dbReference>
<protein>
    <submittedName>
        <fullName evidence="5">Putative c6 zinc finger domain containing protein</fullName>
    </submittedName>
</protein>
<feature type="domain" description="Xylanolytic transcriptional activator regulatory" evidence="4">
    <location>
        <begin position="67"/>
        <end position="147"/>
    </location>
</feature>
<evidence type="ECO:0000256" key="1">
    <source>
        <dbReference type="ARBA" id="ARBA00023015"/>
    </source>
</evidence>
<evidence type="ECO:0000256" key="2">
    <source>
        <dbReference type="ARBA" id="ARBA00023163"/>
    </source>
</evidence>
<organism evidence="5 6">
    <name type="scientific">Phaeoacremonium minimum (strain UCR-PA7)</name>
    <name type="common">Esca disease fungus</name>
    <name type="synonym">Togninia minima</name>
    <dbReference type="NCBI Taxonomy" id="1286976"/>
    <lineage>
        <taxon>Eukaryota</taxon>
        <taxon>Fungi</taxon>
        <taxon>Dikarya</taxon>
        <taxon>Ascomycota</taxon>
        <taxon>Pezizomycotina</taxon>
        <taxon>Sordariomycetes</taxon>
        <taxon>Sordariomycetidae</taxon>
        <taxon>Togniniales</taxon>
        <taxon>Togniniaceae</taxon>
        <taxon>Phaeoacremonium</taxon>
    </lineage>
</organism>
<dbReference type="GeneID" id="19325860"/>